<accession>A0ABT8UHU5</accession>
<evidence type="ECO:0000313" key="3">
    <source>
        <dbReference type="Proteomes" id="UP001168823"/>
    </source>
</evidence>
<dbReference type="InterPro" id="IPR052345">
    <property type="entry name" value="Rad_response_metalloprotease"/>
</dbReference>
<name>A0ABT8UHU5_9MYCO</name>
<organism evidence="2 3">
    <name type="scientific">Mycolicibacterium arseniciresistens</name>
    <dbReference type="NCBI Taxonomy" id="3062257"/>
    <lineage>
        <taxon>Bacteria</taxon>
        <taxon>Bacillati</taxon>
        <taxon>Actinomycetota</taxon>
        <taxon>Actinomycetes</taxon>
        <taxon>Mycobacteriales</taxon>
        <taxon>Mycobacteriaceae</taxon>
        <taxon>Mycolicibacterium</taxon>
    </lineage>
</organism>
<dbReference type="RefSeq" id="WP_302913643.1">
    <property type="nucleotide sequence ID" value="NZ_JAUMSQ010000039.1"/>
</dbReference>
<dbReference type="PANTHER" id="PTHR43236:SF2">
    <property type="entry name" value="BLL0069 PROTEIN"/>
    <property type="match status" value="1"/>
</dbReference>
<evidence type="ECO:0000259" key="1">
    <source>
        <dbReference type="Pfam" id="PF06114"/>
    </source>
</evidence>
<evidence type="ECO:0000313" key="2">
    <source>
        <dbReference type="EMBL" id="MDO3635759.1"/>
    </source>
</evidence>
<dbReference type="Pfam" id="PF06114">
    <property type="entry name" value="Peptidase_M78"/>
    <property type="match status" value="1"/>
</dbReference>
<proteinExistence type="predicted"/>
<sequence length="273" mass="29967">MSAEHEAAAAAASFRSDHHLGIQPLGDLVALIERTTGHDVAVLEAGPDEHGLTMRDPTRQAVFIAVARSCNPMRQRSTLAHELAHVLFSDWTGAEDLDRRSPAEVRADAFARHLLIPGEGLKVFLSHSRDVAEADLSAVVQWFLVSPALAAIALYHWDYIDAITKDHWMQLSTPQLATRYGWTDQYRSLQNDANRTRSPQRLLARAVAGYREGVVSAQTLATLRGVSVEEVDEELTEAGVVPIEHQPPWMTAADLPPVTVDLSDLDDDGMPTV</sequence>
<reference evidence="2" key="1">
    <citation type="submission" date="2023-07" db="EMBL/GenBank/DDBJ databases">
        <title>Mycolicibacterium sp. nov., a novel bacterial species.</title>
        <authorList>
            <person name="Cao Y."/>
        </authorList>
    </citation>
    <scope>NUCLEOTIDE SEQUENCE</scope>
    <source>
        <strain evidence="2">KC 300</strain>
    </source>
</reference>
<dbReference type="EMBL" id="JAUMSQ010000039">
    <property type="protein sequence ID" value="MDO3635759.1"/>
    <property type="molecule type" value="Genomic_DNA"/>
</dbReference>
<dbReference type="PANTHER" id="PTHR43236">
    <property type="entry name" value="ANTITOXIN HIGA1"/>
    <property type="match status" value="1"/>
</dbReference>
<dbReference type="Gene3D" id="1.10.10.2910">
    <property type="match status" value="1"/>
</dbReference>
<protein>
    <submittedName>
        <fullName evidence="2">ImmA/IrrE family metallo-endopeptidase</fullName>
    </submittedName>
</protein>
<feature type="domain" description="IrrE N-terminal-like" evidence="1">
    <location>
        <begin position="38"/>
        <end position="151"/>
    </location>
</feature>
<dbReference type="InterPro" id="IPR010359">
    <property type="entry name" value="IrrE_HExxH"/>
</dbReference>
<comment type="caution">
    <text evidence="2">The sequence shown here is derived from an EMBL/GenBank/DDBJ whole genome shotgun (WGS) entry which is preliminary data.</text>
</comment>
<keyword evidence="3" id="KW-1185">Reference proteome</keyword>
<dbReference type="Proteomes" id="UP001168823">
    <property type="component" value="Unassembled WGS sequence"/>
</dbReference>
<gene>
    <name evidence="2" type="ORF">Q2100_08400</name>
</gene>